<dbReference type="InterPro" id="IPR036188">
    <property type="entry name" value="FAD/NAD-bd_sf"/>
</dbReference>
<dbReference type="Gene3D" id="3.50.50.100">
    <property type="match status" value="1"/>
</dbReference>
<evidence type="ECO:0000256" key="6">
    <source>
        <dbReference type="ARBA" id="ARBA00023027"/>
    </source>
</evidence>
<dbReference type="InterPro" id="IPR023753">
    <property type="entry name" value="FAD/NAD-binding_dom"/>
</dbReference>
<evidence type="ECO:0000313" key="10">
    <source>
        <dbReference type="Proteomes" id="UP000251800"/>
    </source>
</evidence>
<accession>A0A363UM90</accession>
<protein>
    <recommendedName>
        <fullName evidence="2">NADH:ubiquinone reductase (non-electrogenic)</fullName>
        <ecNumber evidence="2">1.6.5.9</ecNumber>
    </recommendedName>
</protein>
<dbReference type="PANTHER" id="PTHR43706">
    <property type="entry name" value="NADH DEHYDROGENASE"/>
    <property type="match status" value="1"/>
</dbReference>
<keyword evidence="3" id="KW-0285">Flavoprotein</keyword>
<evidence type="ECO:0000256" key="3">
    <source>
        <dbReference type="ARBA" id="ARBA00022630"/>
    </source>
</evidence>
<evidence type="ECO:0000256" key="4">
    <source>
        <dbReference type="ARBA" id="ARBA00022827"/>
    </source>
</evidence>
<reference evidence="9 10" key="1">
    <citation type="submission" date="2018-05" db="EMBL/GenBank/DDBJ databases">
        <title>Abyssibacter profundi OUC007T gen. nov., sp. nov, a marine bacterium isolated from seawater of the Mariana Trench.</title>
        <authorList>
            <person name="Zhou S."/>
        </authorList>
    </citation>
    <scope>NUCLEOTIDE SEQUENCE [LARGE SCALE GENOMIC DNA]</scope>
    <source>
        <strain evidence="9 10">OUC007</strain>
    </source>
</reference>
<keyword evidence="10" id="KW-1185">Reference proteome</keyword>
<keyword evidence="6" id="KW-0520">NAD</keyword>
<dbReference type="PRINTS" id="PR00368">
    <property type="entry name" value="FADPNR"/>
</dbReference>
<dbReference type="GO" id="GO:0050136">
    <property type="term" value="F:NADH dehydrogenase (quinone) (non-electrogenic) activity"/>
    <property type="evidence" value="ECO:0007669"/>
    <property type="project" value="UniProtKB-EC"/>
</dbReference>
<evidence type="ECO:0000256" key="5">
    <source>
        <dbReference type="ARBA" id="ARBA00023002"/>
    </source>
</evidence>
<dbReference type="EMBL" id="QEQK01000005">
    <property type="protein sequence ID" value="PWN56514.1"/>
    <property type="molecule type" value="Genomic_DNA"/>
</dbReference>
<keyword evidence="5" id="KW-0560">Oxidoreductase</keyword>
<dbReference type="SUPFAM" id="SSF51905">
    <property type="entry name" value="FAD/NAD(P)-binding domain"/>
    <property type="match status" value="1"/>
</dbReference>
<dbReference type="Pfam" id="PF07992">
    <property type="entry name" value="Pyr_redox_2"/>
    <property type="match status" value="1"/>
</dbReference>
<proteinExistence type="inferred from homology"/>
<keyword evidence="4" id="KW-0274">FAD</keyword>
<gene>
    <name evidence="9" type="ORF">DEH80_06695</name>
</gene>
<comment type="similarity">
    <text evidence="1">Belongs to the NADH dehydrogenase family.</text>
</comment>
<comment type="caution">
    <text evidence="9">The sequence shown here is derived from an EMBL/GenBank/DDBJ whole genome shotgun (WGS) entry which is preliminary data.</text>
</comment>
<dbReference type="PANTHER" id="PTHR43706:SF47">
    <property type="entry name" value="EXTERNAL NADH-UBIQUINONE OXIDOREDUCTASE 1, MITOCHONDRIAL-RELATED"/>
    <property type="match status" value="1"/>
</dbReference>
<evidence type="ECO:0000256" key="2">
    <source>
        <dbReference type="ARBA" id="ARBA00012637"/>
    </source>
</evidence>
<comment type="catalytic activity">
    <reaction evidence="7">
        <text>a quinone + NADH + H(+) = a quinol + NAD(+)</text>
        <dbReference type="Rhea" id="RHEA:46160"/>
        <dbReference type="ChEBI" id="CHEBI:15378"/>
        <dbReference type="ChEBI" id="CHEBI:24646"/>
        <dbReference type="ChEBI" id="CHEBI:57540"/>
        <dbReference type="ChEBI" id="CHEBI:57945"/>
        <dbReference type="ChEBI" id="CHEBI:132124"/>
        <dbReference type="EC" id="1.6.5.9"/>
    </reaction>
</comment>
<dbReference type="Proteomes" id="UP000251800">
    <property type="component" value="Unassembled WGS sequence"/>
</dbReference>
<evidence type="ECO:0000256" key="7">
    <source>
        <dbReference type="ARBA" id="ARBA00047599"/>
    </source>
</evidence>
<organism evidence="9 10">
    <name type="scientific">Abyssibacter profundi</name>
    <dbReference type="NCBI Taxonomy" id="2182787"/>
    <lineage>
        <taxon>Bacteria</taxon>
        <taxon>Pseudomonadati</taxon>
        <taxon>Pseudomonadota</taxon>
        <taxon>Gammaproteobacteria</taxon>
        <taxon>Chromatiales</taxon>
        <taxon>Oceanococcaceae</taxon>
        <taxon>Abyssibacter</taxon>
    </lineage>
</organism>
<evidence type="ECO:0000256" key="1">
    <source>
        <dbReference type="ARBA" id="ARBA00005272"/>
    </source>
</evidence>
<name>A0A363UM90_9GAMM</name>
<feature type="domain" description="FAD/NAD(P)-binding" evidence="8">
    <location>
        <begin position="26"/>
        <end position="351"/>
    </location>
</feature>
<evidence type="ECO:0000259" key="8">
    <source>
        <dbReference type="Pfam" id="PF07992"/>
    </source>
</evidence>
<dbReference type="EC" id="1.6.5.9" evidence="2"/>
<dbReference type="AlphaFoldDB" id="A0A363UM90"/>
<evidence type="ECO:0000313" key="9">
    <source>
        <dbReference type="EMBL" id="PWN56514.1"/>
    </source>
</evidence>
<dbReference type="InterPro" id="IPR045024">
    <property type="entry name" value="NDH-2"/>
</dbReference>
<dbReference type="OrthoDB" id="9781621at2"/>
<dbReference type="PRINTS" id="PR00411">
    <property type="entry name" value="PNDRDTASEI"/>
</dbReference>
<sequence>MLRRNIETLEVTFMPQSEPIAVQKHRVVIVGGGFGGLFAAQALGRSGYDVTLLDKRNFHLFQPLLYQVATGTLTVGDISTQQRVVLRKYANVRTLLGTVYDIDVDRQIVYYEGGEAPYDTLIAATGVKHQYFGNDHWREHAPGLKTVEHALEMRHRLFRAFEEAEKTSDPALRRQLLTFVIVGGGPTGVELAGALGDLTQRVMVGNFRQIDPRDARVILVEGADNILPPYDNSLRDAAKRMLEELNVEVRTQAMADDITAEAVRLRHKNGETETIETRNVLWAAGVTLSQFGRTLAARTQGETDPRGRLVVDEQLRMPSHPNIHVIGDLACAPDGKGGSLPGLAPVAMQQGRYVAKLLKRQAKGKPPKPFKYLDKGSMAIIARYRCVGEIFGWKVKGAFAWLVWSLVHIASLIEPDQRMTVTIQWLSRFFGTSADRLITGNPPKTADIQAKHQVKLPSSK</sequence>